<dbReference type="HOGENOM" id="CLU_465333_0_0_9"/>
<dbReference type="GO" id="GO:0046872">
    <property type="term" value="F:metal ion binding"/>
    <property type="evidence" value="ECO:0007669"/>
    <property type="project" value="InterPro"/>
</dbReference>
<dbReference type="Proteomes" id="UP000009875">
    <property type="component" value="Unassembled WGS sequence"/>
</dbReference>
<evidence type="ECO:0000256" key="2">
    <source>
        <dbReference type="SAM" id="MobiDB-lite"/>
    </source>
</evidence>
<evidence type="ECO:0008006" key="8">
    <source>
        <dbReference type="Google" id="ProtNLM"/>
    </source>
</evidence>
<keyword evidence="7" id="KW-1185">Reference proteome</keyword>
<name>K9ERA6_9LACT</name>
<dbReference type="InterPro" id="IPR029052">
    <property type="entry name" value="Metallo-depent_PP-like"/>
</dbReference>
<feature type="domain" description="Calcineurin-like phosphoesterase" evidence="4">
    <location>
        <begin position="284"/>
        <end position="497"/>
    </location>
</feature>
<dbReference type="Gene3D" id="2.60.40.380">
    <property type="entry name" value="Purple acid phosphatase-like, N-terminal"/>
    <property type="match status" value="1"/>
</dbReference>
<comment type="caution">
    <text evidence="6">The sequence shown here is derived from an EMBL/GenBank/DDBJ whole genome shotgun (WGS) entry which is preliminary data.</text>
</comment>
<accession>K9ERA6</accession>
<dbReference type="Gene3D" id="3.60.21.10">
    <property type="match status" value="1"/>
</dbReference>
<feature type="region of interest" description="Disordered" evidence="2">
    <location>
        <begin position="25"/>
        <end position="126"/>
    </location>
</feature>
<feature type="signal peptide" evidence="3">
    <location>
        <begin position="1"/>
        <end position="21"/>
    </location>
</feature>
<sequence>MSKSHYFKKLSLIFSSALVLAACQPNEGEVEDTEAETSQEAEEDSQDETAGEENGGQDEEEESDSEGGEDSEDGEEDSEDDGESDDDSDEDAEDGDGEESDVAGVELSDEKPEVAEVEDNNAPNRIITTFNGDSQTQMGFNWYTTEAFDDAKVWVSTEEDLSDAQEFEAEVEQVTNRYGERTEDGHFIFADVELNDEGEPVEEDGEPIINGYYTDENIDVENKDWTGGEVGQLELIDVDEHVYKAVATDLEPGTTYYYQVGSEEGEKSEVGSFKTSGGDDDSFTFIQYTDTQNAYWNEHVRNEASFGADTIAKALETVEDPDFVVHSGDVVEIAEVEDEWVDLFTQSEESFLQIPFIVAPGNHDEYALAYDDDMLTEAFNQHINVPAANDAIDGGSYYSVTYNNAHIVTLNTNDNKESDDNPDGKAIGDEQLAWIEEDINQARENGAEWIILNYHKPLFSKSYHSLQDEDVQLVREEFMELIDRLDVDLALQGHDHVISQTKPLTFVPSDVSFSNAEVDEESITEEDGVKTYTNPEGTVFVLPNNGGTKAYDDIYSKNIDRLHEVRPKLDWLTEEDVEYWNNLFEFGEQPQDAPEFEESHSNARDSAIQNFAVYTVESNRIAVEIYQIEGELLEGEDRSVELAHEFEITKD</sequence>
<dbReference type="InterPro" id="IPR004843">
    <property type="entry name" value="Calcineurin-like_PHP"/>
</dbReference>
<dbReference type="eggNOG" id="COG1409">
    <property type="taxonomic scope" value="Bacteria"/>
</dbReference>
<dbReference type="GO" id="GO:0003993">
    <property type="term" value="F:acid phosphatase activity"/>
    <property type="evidence" value="ECO:0007669"/>
    <property type="project" value="InterPro"/>
</dbReference>
<feature type="chain" id="PRO_5038871539" description="Calcineurin-like phosphoesterase domain-containing protein" evidence="3">
    <location>
        <begin position="22"/>
        <end position="651"/>
    </location>
</feature>
<dbReference type="SUPFAM" id="SSF56300">
    <property type="entry name" value="Metallo-dependent phosphatases"/>
    <property type="match status" value="1"/>
</dbReference>
<reference evidence="6 7" key="1">
    <citation type="submission" date="2012-09" db="EMBL/GenBank/DDBJ databases">
        <title>The Genome Sequence of Alloiococcus otitis ATCC 51267.</title>
        <authorList>
            <consortium name="The Broad Institute Genome Sequencing Platform"/>
            <person name="Earl A."/>
            <person name="Ward D."/>
            <person name="Feldgarden M."/>
            <person name="Gevers D."/>
            <person name="Huys G."/>
            <person name="Walker B."/>
            <person name="Young S.K."/>
            <person name="Zeng Q."/>
            <person name="Gargeya S."/>
            <person name="Fitzgerald M."/>
            <person name="Haas B."/>
            <person name="Abouelleil A."/>
            <person name="Alvarado L."/>
            <person name="Arachchi H.M."/>
            <person name="Berlin A.M."/>
            <person name="Chapman S.B."/>
            <person name="Goldberg J."/>
            <person name="Griggs A."/>
            <person name="Gujja S."/>
            <person name="Hansen M."/>
            <person name="Howarth C."/>
            <person name="Imamovic A."/>
            <person name="Larimer J."/>
            <person name="McCowen C."/>
            <person name="Montmayeur A."/>
            <person name="Murphy C."/>
            <person name="Neiman D."/>
            <person name="Pearson M."/>
            <person name="Priest M."/>
            <person name="Roberts A."/>
            <person name="Saif S."/>
            <person name="Shea T."/>
            <person name="Sisk P."/>
            <person name="Sykes S."/>
            <person name="Wortman J."/>
            <person name="Nusbaum C."/>
            <person name="Birren B."/>
        </authorList>
    </citation>
    <scope>NUCLEOTIDE SEQUENCE [LARGE SCALE GENOMIC DNA]</scope>
    <source>
        <strain evidence="6 7">ATCC 51267</strain>
    </source>
</reference>
<feature type="domain" description="Purple acid phosphatase N-terminal" evidence="5">
    <location>
        <begin position="123"/>
        <end position="275"/>
    </location>
</feature>
<protein>
    <recommendedName>
        <fullName evidence="8">Calcineurin-like phosphoesterase domain-containing protein</fullName>
    </recommendedName>
</protein>
<dbReference type="SUPFAM" id="SSF49363">
    <property type="entry name" value="Purple acid phosphatase, N-terminal domain"/>
    <property type="match status" value="1"/>
</dbReference>
<dbReference type="InterPro" id="IPR003961">
    <property type="entry name" value="FN3_dom"/>
</dbReference>
<evidence type="ECO:0000313" key="7">
    <source>
        <dbReference type="Proteomes" id="UP000009875"/>
    </source>
</evidence>
<dbReference type="OrthoDB" id="9809781at2"/>
<dbReference type="PANTHER" id="PTHR45867">
    <property type="entry name" value="PURPLE ACID PHOSPHATASE"/>
    <property type="match status" value="1"/>
</dbReference>
<organism evidence="6 7">
    <name type="scientific">Alloiococcus otitis ATCC 51267</name>
    <dbReference type="NCBI Taxonomy" id="883081"/>
    <lineage>
        <taxon>Bacteria</taxon>
        <taxon>Bacillati</taxon>
        <taxon>Bacillota</taxon>
        <taxon>Bacilli</taxon>
        <taxon>Lactobacillales</taxon>
        <taxon>Carnobacteriaceae</taxon>
        <taxon>Alloiococcus</taxon>
    </lineage>
</organism>
<feature type="compositionally biased region" description="Acidic residues" evidence="2">
    <location>
        <begin position="28"/>
        <end position="101"/>
    </location>
</feature>
<dbReference type="PROSITE" id="PS51257">
    <property type="entry name" value="PROKAR_LIPOPROTEIN"/>
    <property type="match status" value="1"/>
</dbReference>
<evidence type="ECO:0000256" key="3">
    <source>
        <dbReference type="SAM" id="SignalP"/>
    </source>
</evidence>
<evidence type="ECO:0000313" key="6">
    <source>
        <dbReference type="EMBL" id="EKU93407.1"/>
    </source>
</evidence>
<keyword evidence="1 3" id="KW-0732">Signal</keyword>
<dbReference type="PATRIC" id="fig|883081.3.peg.1155"/>
<dbReference type="InterPro" id="IPR015914">
    <property type="entry name" value="PAPs_N"/>
</dbReference>
<evidence type="ECO:0000259" key="4">
    <source>
        <dbReference type="Pfam" id="PF00149"/>
    </source>
</evidence>
<dbReference type="InterPro" id="IPR008963">
    <property type="entry name" value="Purple_acid_Pase-like_N"/>
</dbReference>
<dbReference type="Pfam" id="PF00149">
    <property type="entry name" value="Metallophos"/>
    <property type="match status" value="1"/>
</dbReference>
<dbReference type="RefSeq" id="WP_003778293.1">
    <property type="nucleotide sequence ID" value="NZ_JH992959.1"/>
</dbReference>
<evidence type="ECO:0000259" key="5">
    <source>
        <dbReference type="Pfam" id="PF16656"/>
    </source>
</evidence>
<proteinExistence type="predicted"/>
<dbReference type="AlphaFoldDB" id="K9ERA6"/>
<gene>
    <name evidence="6" type="ORF">HMPREF9698_01155</name>
</gene>
<dbReference type="STRING" id="883081.HMPREF9698_01155"/>
<dbReference type="EMBL" id="AGXA01000021">
    <property type="protein sequence ID" value="EKU93407.1"/>
    <property type="molecule type" value="Genomic_DNA"/>
</dbReference>
<evidence type="ECO:0000256" key="1">
    <source>
        <dbReference type="ARBA" id="ARBA00022729"/>
    </source>
</evidence>
<dbReference type="CDD" id="cd00063">
    <property type="entry name" value="FN3"/>
    <property type="match status" value="1"/>
</dbReference>
<dbReference type="Pfam" id="PF16656">
    <property type="entry name" value="Pur_ac_phosph_N"/>
    <property type="match status" value="1"/>
</dbReference>
<dbReference type="PANTHER" id="PTHR45867:SF3">
    <property type="entry name" value="ACID PHOSPHATASE TYPE 7"/>
    <property type="match status" value="1"/>
</dbReference>